<dbReference type="Gene3D" id="3.40.50.1240">
    <property type="entry name" value="Phosphoglycerate mutase-like"/>
    <property type="match status" value="1"/>
</dbReference>
<dbReference type="GO" id="GO:0003993">
    <property type="term" value="F:acid phosphatase activity"/>
    <property type="evidence" value="ECO:0000318"/>
    <property type="project" value="GO_Central"/>
</dbReference>
<dbReference type="PANTHER" id="PTHR20963:SF24">
    <property type="entry name" value="3-PHYTASE B"/>
    <property type="match status" value="1"/>
</dbReference>
<organism evidence="3 4">
    <name type="scientific">Mycosarcoma maydis</name>
    <name type="common">Corn smut fungus</name>
    <name type="synonym">Ustilago maydis</name>
    <dbReference type="NCBI Taxonomy" id="5270"/>
    <lineage>
        <taxon>Eukaryota</taxon>
        <taxon>Fungi</taxon>
        <taxon>Dikarya</taxon>
        <taxon>Basidiomycota</taxon>
        <taxon>Ustilaginomycotina</taxon>
        <taxon>Ustilaginomycetes</taxon>
        <taxon>Ustilaginales</taxon>
        <taxon>Ustilaginaceae</taxon>
        <taxon>Mycosarcoma</taxon>
    </lineage>
</organism>
<feature type="region of interest" description="Disordered" evidence="2">
    <location>
        <begin position="262"/>
        <end position="281"/>
    </location>
</feature>
<dbReference type="CDD" id="cd07061">
    <property type="entry name" value="HP_HAP_like"/>
    <property type="match status" value="1"/>
</dbReference>
<dbReference type="AlphaFoldDB" id="A0A0D1E160"/>
<dbReference type="InParanoid" id="A0A0D1E160"/>
<dbReference type="Proteomes" id="UP000000561">
    <property type="component" value="Chromosome 5"/>
</dbReference>
<keyword evidence="1" id="KW-0378">Hydrolase</keyword>
<gene>
    <name evidence="3" type="ORF">UMAG_02175</name>
</gene>
<dbReference type="eggNOG" id="KOG1382">
    <property type="taxonomic scope" value="Eukaryota"/>
</dbReference>
<evidence type="ECO:0008006" key="5">
    <source>
        <dbReference type="Google" id="ProtNLM"/>
    </source>
</evidence>
<reference evidence="3 4" key="1">
    <citation type="journal article" date="2006" name="Nature">
        <title>Insights from the genome of the biotrophic fungal plant pathogen Ustilago maydis.</title>
        <authorList>
            <person name="Kamper J."/>
            <person name="Kahmann R."/>
            <person name="Bolker M."/>
            <person name="Ma L.J."/>
            <person name="Brefort T."/>
            <person name="Saville B.J."/>
            <person name="Banuett F."/>
            <person name="Kronstad J.W."/>
            <person name="Gold S.E."/>
            <person name="Muller O."/>
            <person name="Perlin M.H."/>
            <person name="Wosten H.A."/>
            <person name="de Vries R."/>
            <person name="Ruiz-Herrera J."/>
            <person name="Reynaga-Pena C.G."/>
            <person name="Snetselaar K."/>
            <person name="McCann M."/>
            <person name="Perez-Martin J."/>
            <person name="Feldbrugge M."/>
            <person name="Basse C.W."/>
            <person name="Steinberg G."/>
            <person name="Ibeas J.I."/>
            <person name="Holloman W."/>
            <person name="Guzman P."/>
            <person name="Farman M."/>
            <person name="Stajich J.E."/>
            <person name="Sentandreu R."/>
            <person name="Gonzalez-Prieto J.M."/>
            <person name="Kennell J.C."/>
            <person name="Molina L."/>
            <person name="Schirawski J."/>
            <person name="Mendoza-Mendoza A."/>
            <person name="Greilinger D."/>
            <person name="Munch K."/>
            <person name="Rossel N."/>
            <person name="Scherer M."/>
            <person name="Vranes M."/>
            <person name="Ladendorf O."/>
            <person name="Vincon V."/>
            <person name="Fuchs U."/>
            <person name="Sandrock B."/>
            <person name="Meng S."/>
            <person name="Ho E.C."/>
            <person name="Cahill M.J."/>
            <person name="Boyce K.J."/>
            <person name="Klose J."/>
            <person name="Klosterman S.J."/>
            <person name="Deelstra H.J."/>
            <person name="Ortiz-Castellanos L."/>
            <person name="Li W."/>
            <person name="Sanchez-Alonso P."/>
            <person name="Schreier P.H."/>
            <person name="Hauser-Hahn I."/>
            <person name="Vaupel M."/>
            <person name="Koopmann E."/>
            <person name="Friedrich G."/>
            <person name="Voss H."/>
            <person name="Schluter T."/>
            <person name="Margolis J."/>
            <person name="Platt D."/>
            <person name="Swimmer C."/>
            <person name="Gnirke A."/>
            <person name="Chen F."/>
            <person name="Vysotskaia V."/>
            <person name="Mannhaupt G."/>
            <person name="Guldener U."/>
            <person name="Munsterkotter M."/>
            <person name="Haase D."/>
            <person name="Oesterheld M."/>
            <person name="Mewes H.W."/>
            <person name="Mauceli E.W."/>
            <person name="DeCaprio D."/>
            <person name="Wade C.M."/>
            <person name="Butler J."/>
            <person name="Young S."/>
            <person name="Jaffe D.B."/>
            <person name="Calvo S."/>
            <person name="Nusbaum C."/>
            <person name="Galagan J."/>
            <person name="Birren B.W."/>
        </authorList>
    </citation>
    <scope>NUCLEOTIDE SEQUENCE [LARGE SCALE GENOMIC DNA]</scope>
    <source>
        <strain evidence="4">DSM 14603 / FGSC 9021 / UM521</strain>
    </source>
</reference>
<accession>A0A0D1E160</accession>
<dbReference type="InterPro" id="IPR029033">
    <property type="entry name" value="His_PPase_superfam"/>
</dbReference>
<evidence type="ECO:0000313" key="4">
    <source>
        <dbReference type="Proteomes" id="UP000000561"/>
    </source>
</evidence>
<evidence type="ECO:0000256" key="2">
    <source>
        <dbReference type="SAM" id="MobiDB-lite"/>
    </source>
</evidence>
<keyword evidence="4" id="KW-1185">Reference proteome</keyword>
<dbReference type="EMBL" id="CM003144">
    <property type="protein sequence ID" value="KIS69641.1"/>
    <property type="molecule type" value="Genomic_DNA"/>
</dbReference>
<dbReference type="RefSeq" id="XP_011388526.1">
    <property type="nucleotide sequence ID" value="XM_011390224.1"/>
</dbReference>
<dbReference type="VEuPathDB" id="FungiDB:UMAG_02175"/>
<name>A0A0D1E160_MYCMD</name>
<dbReference type="SUPFAM" id="SSF53254">
    <property type="entry name" value="Phosphoglycerate mutase-like"/>
    <property type="match status" value="1"/>
</dbReference>
<dbReference type="InterPro" id="IPR000560">
    <property type="entry name" value="His_Pase_clade-2"/>
</dbReference>
<sequence>MPAITQSLAFIGASGAPPPHLPSTLVLPPDIFHNLGHYSPWFPANALSQQVDNHDECEVTFVSQLERHGSRYPTGGAFKELRKTLQQIASHLKHVPDAGQNVAPTEALEPQLQWLRHWVDTKKTEDGGLRNRLGNSELTPYGQFEAYSSGRRFYEQYAHLFEAQHVQVNADYNVELNHASSALESLCRTSEVSSSSGIWTAAHLFSRVRRAVCRLLDSGSTADSAQLGQQLAKRPFVRASGADRVITTSRFWLQGFAHSPDKPFQHAPPESAPWPQKGRPVVIDDLKSDKPHRRIRNLPEPDVIISEARKSDKLGQITSNNTLDVYTCSAFERDYRDNAQSLASRKTASFSSNATASIRARLASQLGVRRGGSKDRRGERIHLEPRQVLQLFSLCAFDTVARLDPYGLWYNQPERNKDAMSPFCSLFEPEEFGSIYEITTDLEKDYGFATHNPLHKALATPWLRELLARLENRRPVMSPPTSINTTLDEDRATFPVSAAQGPRAFVDFTHDNQLAPVIAALGLWDEDHRWTTSQTTPFSGRMTVERLECRGEAYIRVLVNDKPANVSHGSWCAHTPGFKTSHDDHLCPQNAFLEPLQWVDQPDEWDKCYTKTGANVD</sequence>
<evidence type="ECO:0000256" key="1">
    <source>
        <dbReference type="ARBA" id="ARBA00022801"/>
    </source>
</evidence>
<dbReference type="GeneID" id="23562985"/>
<dbReference type="KEGG" id="uma:UMAG_02175"/>
<evidence type="ECO:0000313" key="3">
    <source>
        <dbReference type="EMBL" id="KIS69641.1"/>
    </source>
</evidence>
<dbReference type="InterPro" id="IPR033379">
    <property type="entry name" value="Acid_Pase_AS"/>
</dbReference>
<dbReference type="OrthoDB" id="6509975at2759"/>
<dbReference type="PANTHER" id="PTHR20963">
    <property type="entry name" value="MULTIPLE INOSITOL POLYPHOSPHATE PHOSPHATASE-RELATED"/>
    <property type="match status" value="1"/>
</dbReference>
<dbReference type="OMA" id="CPFNTVN"/>
<dbReference type="PROSITE" id="PS00616">
    <property type="entry name" value="HIS_ACID_PHOSPHAT_1"/>
    <property type="match status" value="1"/>
</dbReference>
<dbReference type="Pfam" id="PF00328">
    <property type="entry name" value="His_Phos_2"/>
    <property type="match status" value="2"/>
</dbReference>
<proteinExistence type="predicted"/>
<protein>
    <recommendedName>
        <fullName evidence="5">3-phytase A</fullName>
    </recommendedName>
</protein>